<name>A0A3D8SK86_9EURO</name>
<evidence type="ECO:0000313" key="3">
    <source>
        <dbReference type="EMBL" id="RDW86740.1"/>
    </source>
</evidence>
<feature type="compositionally biased region" description="Basic and acidic residues" evidence="2">
    <location>
        <begin position="75"/>
        <end position="92"/>
    </location>
</feature>
<dbReference type="InterPro" id="IPR015034">
    <property type="entry name" value="Bles03"/>
</dbReference>
<dbReference type="SUPFAM" id="SSF55418">
    <property type="entry name" value="eIF4e-like"/>
    <property type="match status" value="1"/>
</dbReference>
<accession>A0A3D8SK86</accession>
<dbReference type="PANTHER" id="PTHR31977:SF1">
    <property type="entry name" value="UPF0696 PROTEIN C11ORF68"/>
    <property type="match status" value="1"/>
</dbReference>
<dbReference type="OrthoDB" id="10067381at2759"/>
<comment type="caution">
    <text evidence="3">The sequence shown here is derived from an EMBL/GenBank/DDBJ whole genome shotgun (WGS) entry which is preliminary data.</text>
</comment>
<feature type="region of interest" description="Disordered" evidence="2">
    <location>
        <begin position="1"/>
        <end position="50"/>
    </location>
</feature>
<reference evidence="3 4" key="1">
    <citation type="journal article" date="2018" name="IMA Fungus">
        <title>IMA Genome-F 9: Draft genome sequence of Annulohypoxylon stygium, Aspergillus mulundensis, Berkeleyomyces basicola (syn. Thielaviopsis basicola), Ceratocystis smalleyi, two Cercospora beticola strains, Coleophoma cylindrospora, Fusarium fracticaudum, Phialophora cf. hyalina, and Morchella septimelata.</title>
        <authorList>
            <person name="Wingfield B.D."/>
            <person name="Bills G.F."/>
            <person name="Dong Y."/>
            <person name="Huang W."/>
            <person name="Nel W.J."/>
            <person name="Swalarsk-Parry B.S."/>
            <person name="Vaghefi N."/>
            <person name="Wilken P.M."/>
            <person name="An Z."/>
            <person name="de Beer Z.W."/>
            <person name="De Vos L."/>
            <person name="Chen L."/>
            <person name="Duong T.A."/>
            <person name="Gao Y."/>
            <person name="Hammerbacher A."/>
            <person name="Kikkert J.R."/>
            <person name="Li Y."/>
            <person name="Li H."/>
            <person name="Li K."/>
            <person name="Li Q."/>
            <person name="Liu X."/>
            <person name="Ma X."/>
            <person name="Naidoo K."/>
            <person name="Pethybridge S.J."/>
            <person name="Sun J."/>
            <person name="Steenkamp E.T."/>
            <person name="van der Nest M.A."/>
            <person name="van Wyk S."/>
            <person name="Wingfield M.J."/>
            <person name="Xiong C."/>
            <person name="Yue Q."/>
            <person name="Zhang X."/>
        </authorList>
    </citation>
    <scope>NUCLEOTIDE SEQUENCE [LARGE SCALE GENOMIC DNA]</scope>
    <source>
        <strain evidence="3 4">DSM 5745</strain>
    </source>
</reference>
<dbReference type="GeneID" id="38113752"/>
<dbReference type="EMBL" id="PVWQ01000003">
    <property type="protein sequence ID" value="RDW86740.1"/>
    <property type="molecule type" value="Genomic_DNA"/>
</dbReference>
<sequence length="331" mass="37417">MSKSTTLRPEDIFSDDSSFYGGLLKDNERDPLHADSATGSEGEIEELTREAAEYSPETYWTHIHPHLLSTIQARRQEENKKPPAVAEEKNNEAAHSPMDIDTDTVYLPRNMSSEHETSANFLSRLPASSTREENIGSWIYAYPAKRVRDNEDRAGFMKKGLEALHAYVAQEAKLRYENDKKKGSAIALSRKVKPLQRELEKELLELARETNCISGKWMMFITPDRVDSYWAAVAGATMKGQLGIAAKVATQSDMDAQGKPRLIAVYTKDYEDIADIKRVLRKLVELDLVKREERPIYYKRDAWTYLEIMSGNKYGLKATAFSSADVLGGKV</sequence>
<dbReference type="Proteomes" id="UP000256690">
    <property type="component" value="Unassembled WGS sequence"/>
</dbReference>
<feature type="region of interest" description="Disordered" evidence="2">
    <location>
        <begin position="75"/>
        <end position="95"/>
    </location>
</feature>
<evidence type="ECO:0000256" key="1">
    <source>
        <dbReference type="ARBA" id="ARBA00010568"/>
    </source>
</evidence>
<dbReference type="Gene3D" id="3.30.760.10">
    <property type="entry name" value="RNA Cap, Translation Initiation Factor Eif4e"/>
    <property type="match status" value="1"/>
</dbReference>
<dbReference type="AlphaFoldDB" id="A0A3D8SK86"/>
<dbReference type="InterPro" id="IPR023398">
    <property type="entry name" value="TIF_eIF4e-like"/>
</dbReference>
<keyword evidence="4" id="KW-1185">Reference proteome</keyword>
<dbReference type="RefSeq" id="XP_026606264.1">
    <property type="nucleotide sequence ID" value="XM_026745398.1"/>
</dbReference>
<organism evidence="3 4">
    <name type="scientific">Aspergillus mulundensis</name>
    <dbReference type="NCBI Taxonomy" id="1810919"/>
    <lineage>
        <taxon>Eukaryota</taxon>
        <taxon>Fungi</taxon>
        <taxon>Dikarya</taxon>
        <taxon>Ascomycota</taxon>
        <taxon>Pezizomycotina</taxon>
        <taxon>Eurotiomycetes</taxon>
        <taxon>Eurotiomycetidae</taxon>
        <taxon>Eurotiales</taxon>
        <taxon>Aspergillaceae</taxon>
        <taxon>Aspergillus</taxon>
        <taxon>Aspergillus subgen. Nidulantes</taxon>
    </lineage>
</organism>
<dbReference type="Pfam" id="PF08939">
    <property type="entry name" value="Bles03"/>
    <property type="match status" value="1"/>
</dbReference>
<gene>
    <name evidence="3" type="ORF">DSM5745_03382</name>
</gene>
<evidence type="ECO:0008006" key="5">
    <source>
        <dbReference type="Google" id="ProtNLM"/>
    </source>
</evidence>
<evidence type="ECO:0000256" key="2">
    <source>
        <dbReference type="SAM" id="MobiDB-lite"/>
    </source>
</evidence>
<dbReference type="PANTHER" id="PTHR31977">
    <property type="entry name" value="UPF0696 PROTEIN C11ORF68"/>
    <property type="match status" value="1"/>
</dbReference>
<comment type="similarity">
    <text evidence="1">Belongs to the UPF0696 family.</text>
</comment>
<protein>
    <recommendedName>
        <fullName evidence="5">DUF1917-domain-containing protein</fullName>
    </recommendedName>
</protein>
<evidence type="ECO:0000313" key="4">
    <source>
        <dbReference type="Proteomes" id="UP000256690"/>
    </source>
</evidence>
<proteinExistence type="inferred from homology"/>